<accession>A0A9Q0KX94</accession>
<feature type="transmembrane region" description="Helical" evidence="1">
    <location>
        <begin position="135"/>
        <end position="157"/>
    </location>
</feature>
<keyword evidence="3" id="KW-1185">Reference proteome</keyword>
<dbReference type="AlphaFoldDB" id="A0A9Q0KX94"/>
<keyword evidence="1" id="KW-0472">Membrane</keyword>
<keyword evidence="1" id="KW-0812">Transmembrane</keyword>
<protein>
    <submittedName>
        <fullName evidence="2">Uncharacterized protein</fullName>
    </submittedName>
</protein>
<dbReference type="OrthoDB" id="851643at2759"/>
<dbReference type="PANTHER" id="PTHR33659">
    <property type="entry name" value="PROTEIN, PUTATIVE-RELATED-RELATED"/>
    <property type="match status" value="1"/>
</dbReference>
<dbReference type="EMBL" id="JAMYWD010000002">
    <property type="protein sequence ID" value="KAJ4978498.1"/>
    <property type="molecule type" value="Genomic_DNA"/>
</dbReference>
<feature type="transmembrane region" description="Helical" evidence="1">
    <location>
        <begin position="104"/>
        <end position="123"/>
    </location>
</feature>
<gene>
    <name evidence="2" type="ORF">NE237_009278</name>
</gene>
<evidence type="ECO:0000256" key="1">
    <source>
        <dbReference type="SAM" id="Phobius"/>
    </source>
</evidence>
<reference evidence="2" key="1">
    <citation type="journal article" date="2023" name="Plant J.">
        <title>The genome of the king protea, Protea cynaroides.</title>
        <authorList>
            <person name="Chang J."/>
            <person name="Duong T.A."/>
            <person name="Schoeman C."/>
            <person name="Ma X."/>
            <person name="Roodt D."/>
            <person name="Barker N."/>
            <person name="Li Z."/>
            <person name="Van de Peer Y."/>
            <person name="Mizrachi E."/>
        </authorList>
    </citation>
    <scope>NUCLEOTIDE SEQUENCE</scope>
    <source>
        <tissue evidence="2">Young leaves</tissue>
    </source>
</reference>
<sequence>MWKLDRNPILSRVASRAFTWYTIDESQLCDHRLPALLSPGTIGDQRKETTRLLARRLTRRGGSPKLEWSKPQREFYAWAVCNNSAGTAGGYHVGLMAQTSSFKAIILLCIVAMFASVSAIETAPSPAPSLATGAAIALPISGAILCSSLVLSLFALLKH</sequence>
<evidence type="ECO:0000313" key="2">
    <source>
        <dbReference type="EMBL" id="KAJ4978498.1"/>
    </source>
</evidence>
<keyword evidence="1" id="KW-1133">Transmembrane helix</keyword>
<evidence type="ECO:0000313" key="3">
    <source>
        <dbReference type="Proteomes" id="UP001141806"/>
    </source>
</evidence>
<name>A0A9Q0KX94_9MAGN</name>
<organism evidence="2 3">
    <name type="scientific">Protea cynaroides</name>
    <dbReference type="NCBI Taxonomy" id="273540"/>
    <lineage>
        <taxon>Eukaryota</taxon>
        <taxon>Viridiplantae</taxon>
        <taxon>Streptophyta</taxon>
        <taxon>Embryophyta</taxon>
        <taxon>Tracheophyta</taxon>
        <taxon>Spermatophyta</taxon>
        <taxon>Magnoliopsida</taxon>
        <taxon>Proteales</taxon>
        <taxon>Proteaceae</taxon>
        <taxon>Protea</taxon>
    </lineage>
</organism>
<comment type="caution">
    <text evidence="2">The sequence shown here is derived from an EMBL/GenBank/DDBJ whole genome shotgun (WGS) entry which is preliminary data.</text>
</comment>
<proteinExistence type="predicted"/>
<dbReference type="PANTHER" id="PTHR33659:SF11">
    <property type="entry name" value="TRANSMEMBRANE PROTEIN"/>
    <property type="match status" value="1"/>
</dbReference>
<dbReference type="Proteomes" id="UP001141806">
    <property type="component" value="Unassembled WGS sequence"/>
</dbReference>